<dbReference type="Proteomes" id="UP001609376">
    <property type="component" value="Unassembled WGS sequence"/>
</dbReference>
<reference evidence="1 2" key="1">
    <citation type="submission" date="2024-10" db="EMBL/GenBank/DDBJ databases">
        <title>Paracoccus drimophilus sp. nov., a novel bacterium from corn roots in Hunan.</title>
        <authorList>
            <person name="Li X."/>
        </authorList>
    </citation>
    <scope>NUCLEOTIDE SEQUENCE [LARGE SCALE GENOMIC DNA]</scope>
    <source>
        <strain evidence="1 2">NGMCC 1.201697</strain>
    </source>
</reference>
<proteinExistence type="predicted"/>
<evidence type="ECO:0000313" key="2">
    <source>
        <dbReference type="Proteomes" id="UP001609376"/>
    </source>
</evidence>
<sequence length="383" mass="41093">MPHLPPLRLVGATILREGELRQRSVAIIGGRIGKGPLPGVDLDGYLILPGIVDLLYRPEVQGSARQRLRASAERAAAAGITTAWLAPSWSWDGSVNSPDAAEALLAAMPRQSLPDLRPALRIESYRTDCTQRLADLCQRLRIEAGWFESDFARLHNLLQHDPEAFAQAAGRLGMTISALSRDIEEAATRRREVPRHLCRLAEAFDDIRARYGSIGDTGGAMRETHSMIGAGLAACPAAHSAAAAARAMGDPVLLSAADEDRLHDLLRAGLGDAIVSDGSPHRMVPVALSLAGCDLAALPRIWPLFSTRPAEIMGLADRGRLDQGCRADMIILSRRTGQVEATICAGRLAYLGGEARSRFSHLLRRTGRTDEGPVIEGPGIAAE</sequence>
<dbReference type="EMBL" id="JBIMPR010000013">
    <property type="protein sequence ID" value="MFH5775961.1"/>
    <property type="molecule type" value="Genomic_DNA"/>
</dbReference>
<evidence type="ECO:0000313" key="1">
    <source>
        <dbReference type="EMBL" id="MFH5775961.1"/>
    </source>
</evidence>
<organism evidence="1 2">
    <name type="scientific">Paracoccus broussonetiae subsp. drimophilus</name>
    <dbReference type="NCBI Taxonomy" id="3373869"/>
    <lineage>
        <taxon>Bacteria</taxon>
        <taxon>Pseudomonadati</taxon>
        <taxon>Pseudomonadota</taxon>
        <taxon>Alphaproteobacteria</taxon>
        <taxon>Rhodobacterales</taxon>
        <taxon>Paracoccaceae</taxon>
        <taxon>Paracoccus</taxon>
        <taxon>Paracoccus broussonetiae</taxon>
    </lineage>
</organism>
<keyword evidence="2" id="KW-1185">Reference proteome</keyword>
<dbReference type="InterPro" id="IPR011059">
    <property type="entry name" value="Metal-dep_hydrolase_composite"/>
</dbReference>
<dbReference type="InterPro" id="IPR032466">
    <property type="entry name" value="Metal_Hydrolase"/>
</dbReference>
<dbReference type="SUPFAM" id="SSF51338">
    <property type="entry name" value="Composite domain of metallo-dependent hydrolases"/>
    <property type="match status" value="1"/>
</dbReference>
<comment type="caution">
    <text evidence="1">The sequence shown here is derived from an EMBL/GenBank/DDBJ whole genome shotgun (WGS) entry which is preliminary data.</text>
</comment>
<dbReference type="RefSeq" id="WP_395135065.1">
    <property type="nucleotide sequence ID" value="NZ_JBIMPR010000013.1"/>
</dbReference>
<dbReference type="Gene3D" id="3.20.20.140">
    <property type="entry name" value="Metal-dependent hydrolases"/>
    <property type="match status" value="1"/>
</dbReference>
<dbReference type="SUPFAM" id="SSF51556">
    <property type="entry name" value="Metallo-dependent hydrolases"/>
    <property type="match status" value="1"/>
</dbReference>
<gene>
    <name evidence="1" type="ORF">ACHFJ0_17060</name>
</gene>
<protein>
    <submittedName>
        <fullName evidence="1">Alkylphosphonate utilization protein</fullName>
    </submittedName>
</protein>
<name>A0ABW7LNQ7_9RHOB</name>
<accession>A0ABW7LNQ7</accession>